<feature type="transmembrane region" description="Helical" evidence="6">
    <location>
        <begin position="115"/>
        <end position="135"/>
    </location>
</feature>
<evidence type="ECO:0000256" key="2">
    <source>
        <dbReference type="ARBA" id="ARBA00022475"/>
    </source>
</evidence>
<keyword evidence="5 6" id="KW-0472">Membrane</keyword>
<dbReference type="EMBL" id="QGKS01000239">
    <property type="protein sequence ID" value="PWR14307.1"/>
    <property type="molecule type" value="Genomic_DNA"/>
</dbReference>
<gene>
    <name evidence="7" type="ORF">DKT69_17075</name>
</gene>
<dbReference type="InterPro" id="IPR050833">
    <property type="entry name" value="Poly_Biosynth_Transport"/>
</dbReference>
<dbReference type="AlphaFoldDB" id="A0A317DIA3"/>
<dbReference type="GO" id="GO:0005886">
    <property type="term" value="C:plasma membrane"/>
    <property type="evidence" value="ECO:0007669"/>
    <property type="project" value="UniProtKB-SubCell"/>
</dbReference>
<sequence length="408" mass="42271">MALSFGTLGQAEVYLADLREGTASIGAASRIALVGGLLAGAVSVVMCYVLGVELQVAIAASMLIPIMSQSQLWRSRAVADHALVGPAAANALAAVLRVVSLGSLFVFGWLVPATAIGVVQGSVAVAAVLTIGLYARRRAASVGQKDNQAATGEARSTRETIVSGHWRCRHWLRRRRANAFSSHAVDKEQLRSYLSRGWPLIFFAILTSVTMGSGVIFLHLTSSPRDVGIYAAASALSTSVLAISGAFKSRAQAAAFSCDAPKRVRRELMVLLAAAGPGAMLVAVFSRQVVSVLLGPGYDAAVALIPVLAAGSVALLVLDSMHGLLAALGGRRELIVVGASGAFSSLTLLAVLVPHHGAIGAAWASSIGYALAASVGWSAVRRQLKKHPAAGRQLLTQAATPPRESFRS</sequence>
<feature type="transmembrane region" description="Helical" evidence="6">
    <location>
        <begin position="268"/>
        <end position="286"/>
    </location>
</feature>
<proteinExistence type="predicted"/>
<accession>A0A317DIA3</accession>
<evidence type="ECO:0000256" key="1">
    <source>
        <dbReference type="ARBA" id="ARBA00004651"/>
    </source>
</evidence>
<comment type="caution">
    <text evidence="7">The sequence shown here is derived from an EMBL/GenBank/DDBJ whole genome shotgun (WGS) entry which is preliminary data.</text>
</comment>
<feature type="transmembrane region" description="Helical" evidence="6">
    <location>
        <begin position="359"/>
        <end position="380"/>
    </location>
</feature>
<feature type="transmembrane region" description="Helical" evidence="6">
    <location>
        <begin position="334"/>
        <end position="353"/>
    </location>
</feature>
<organism evidence="7 8">
    <name type="scientific">Micromonospora sicca</name>
    <dbReference type="NCBI Taxonomy" id="2202420"/>
    <lineage>
        <taxon>Bacteria</taxon>
        <taxon>Bacillati</taxon>
        <taxon>Actinomycetota</taxon>
        <taxon>Actinomycetes</taxon>
        <taxon>Micromonosporales</taxon>
        <taxon>Micromonosporaceae</taxon>
        <taxon>Micromonospora</taxon>
    </lineage>
</organism>
<evidence type="ECO:0000256" key="4">
    <source>
        <dbReference type="ARBA" id="ARBA00022989"/>
    </source>
</evidence>
<evidence type="ECO:0000313" key="8">
    <source>
        <dbReference type="Proteomes" id="UP000246050"/>
    </source>
</evidence>
<comment type="subcellular location">
    <subcellularLocation>
        <location evidence="1">Cell membrane</location>
        <topology evidence="1">Multi-pass membrane protein</topology>
    </subcellularLocation>
</comment>
<evidence type="ECO:0000256" key="3">
    <source>
        <dbReference type="ARBA" id="ARBA00022692"/>
    </source>
</evidence>
<evidence type="ECO:0000256" key="6">
    <source>
        <dbReference type="SAM" id="Phobius"/>
    </source>
</evidence>
<evidence type="ECO:0000313" key="7">
    <source>
        <dbReference type="EMBL" id="PWR14307.1"/>
    </source>
</evidence>
<feature type="transmembrane region" description="Helical" evidence="6">
    <location>
        <begin position="87"/>
        <end position="109"/>
    </location>
</feature>
<feature type="transmembrane region" description="Helical" evidence="6">
    <location>
        <begin position="200"/>
        <end position="221"/>
    </location>
</feature>
<dbReference type="PANTHER" id="PTHR30250">
    <property type="entry name" value="PST FAMILY PREDICTED COLANIC ACID TRANSPORTER"/>
    <property type="match status" value="1"/>
</dbReference>
<keyword evidence="3 6" id="KW-0812">Transmembrane</keyword>
<protein>
    <submittedName>
        <fullName evidence="7">Uncharacterized protein</fullName>
    </submittedName>
</protein>
<dbReference type="Proteomes" id="UP000246050">
    <property type="component" value="Unassembled WGS sequence"/>
</dbReference>
<keyword evidence="4 6" id="KW-1133">Transmembrane helix</keyword>
<dbReference type="PANTHER" id="PTHR30250:SF11">
    <property type="entry name" value="O-ANTIGEN TRANSPORTER-RELATED"/>
    <property type="match status" value="1"/>
</dbReference>
<evidence type="ECO:0000256" key="5">
    <source>
        <dbReference type="ARBA" id="ARBA00023136"/>
    </source>
</evidence>
<feature type="transmembrane region" description="Helical" evidence="6">
    <location>
        <begin position="298"/>
        <end position="318"/>
    </location>
</feature>
<keyword evidence="2" id="KW-1003">Cell membrane</keyword>
<feature type="transmembrane region" description="Helical" evidence="6">
    <location>
        <begin position="227"/>
        <end position="247"/>
    </location>
</feature>
<name>A0A317DIA3_9ACTN</name>
<feature type="transmembrane region" description="Helical" evidence="6">
    <location>
        <begin position="37"/>
        <end position="66"/>
    </location>
</feature>
<reference evidence="7 8" key="1">
    <citation type="submission" date="2018-05" db="EMBL/GenBank/DDBJ databases">
        <title>Micromonosporas from Atacama Desert.</title>
        <authorList>
            <person name="Carro L."/>
            <person name="Golinska P."/>
            <person name="Klenk H.-P."/>
            <person name="Goodfellow M."/>
        </authorList>
    </citation>
    <scope>NUCLEOTIDE SEQUENCE [LARGE SCALE GENOMIC DNA]</scope>
    <source>
        <strain evidence="7 8">4G51</strain>
    </source>
</reference>